<sequence length="315" mass="36862">MKETVLPYRAYSEYLKEKYGEKVYKLPVNLPVTCPNRDGKAGTGGCTFCGEIGTGFESLSNRLSPKEQLQQNMEYIRKRYKANKFIAYFQNYSNTYLDVELFEAYLREAILEDIVELCISTRPDCISREHLLVLDRIRKETSVEITIELGLQTVNYHTLKKINRGHTLGEFINGVLEIKKFGFEICTHLILNLPWDDRDDVIENAKILSALEISSIKLHALYLMEDTAMGKMYQNKEFEMIGLQEYQERVITFLQYLSPDIVVQRLIGRAPEENALFVNWNTSWWKIRDEIHGIMEQRNTRQGDKFNYLHGKVFR</sequence>
<organism evidence="8 9">
    <name type="scientific">Alkaliphilus hydrothermalis</name>
    <dbReference type="NCBI Taxonomy" id="1482730"/>
    <lineage>
        <taxon>Bacteria</taxon>
        <taxon>Bacillati</taxon>
        <taxon>Bacillota</taxon>
        <taxon>Clostridia</taxon>
        <taxon>Peptostreptococcales</taxon>
        <taxon>Natronincolaceae</taxon>
        <taxon>Alkaliphilus</taxon>
    </lineage>
</organism>
<dbReference type="InterPro" id="IPR007197">
    <property type="entry name" value="rSAM"/>
</dbReference>
<evidence type="ECO:0000256" key="5">
    <source>
        <dbReference type="ARBA" id="ARBA00023004"/>
    </source>
</evidence>
<dbReference type="Gene3D" id="3.80.30.20">
    <property type="entry name" value="tm_1862 like domain"/>
    <property type="match status" value="1"/>
</dbReference>
<dbReference type="InterPro" id="IPR006638">
    <property type="entry name" value="Elp3/MiaA/NifB-like_rSAM"/>
</dbReference>
<reference evidence="8 9" key="1">
    <citation type="submission" date="2021-01" db="EMBL/GenBank/DDBJ databases">
        <title>Genomic Encyclopedia of Type Strains, Phase IV (KMG-IV): sequencing the most valuable type-strain genomes for metagenomic binning, comparative biology and taxonomic classification.</title>
        <authorList>
            <person name="Goeker M."/>
        </authorList>
    </citation>
    <scope>NUCLEOTIDE SEQUENCE [LARGE SCALE GENOMIC DNA]</scope>
    <source>
        <strain evidence="8 9">DSM 25890</strain>
    </source>
</reference>
<dbReference type="Proteomes" id="UP001314796">
    <property type="component" value="Unassembled WGS sequence"/>
</dbReference>
<gene>
    <name evidence="8" type="ORF">JOC73_002915</name>
</gene>
<dbReference type="InterPro" id="IPR005911">
    <property type="entry name" value="YhcC-like"/>
</dbReference>
<dbReference type="InterPro" id="IPR039661">
    <property type="entry name" value="ELP3"/>
</dbReference>
<dbReference type="Pfam" id="PF16199">
    <property type="entry name" value="Radical_SAM_C"/>
    <property type="match status" value="1"/>
</dbReference>
<proteinExistence type="predicted"/>
<evidence type="ECO:0000256" key="4">
    <source>
        <dbReference type="ARBA" id="ARBA00022723"/>
    </source>
</evidence>
<dbReference type="SFLD" id="SFLDG01091">
    <property type="entry name" value="uncharacterized_CHP01210-like"/>
    <property type="match status" value="1"/>
</dbReference>
<dbReference type="PANTHER" id="PTHR11135:SF1">
    <property type="entry name" value="PROTEIN YHCC"/>
    <property type="match status" value="1"/>
</dbReference>
<keyword evidence="9" id="KW-1185">Reference proteome</keyword>
<dbReference type="SUPFAM" id="SSF102114">
    <property type="entry name" value="Radical SAM enzymes"/>
    <property type="match status" value="1"/>
</dbReference>
<feature type="domain" description="Radical SAM core" evidence="7">
    <location>
        <begin position="18"/>
        <end position="260"/>
    </location>
</feature>
<dbReference type="RefSeq" id="WP_330613222.1">
    <property type="nucleotide sequence ID" value="NZ_JAFBEE010000032.1"/>
</dbReference>
<evidence type="ECO:0000256" key="1">
    <source>
        <dbReference type="ARBA" id="ARBA00001966"/>
    </source>
</evidence>
<accession>A0ABS2NTS2</accession>
<dbReference type="InterPro" id="IPR023404">
    <property type="entry name" value="rSAM_horseshoe"/>
</dbReference>
<dbReference type="Pfam" id="PF04055">
    <property type="entry name" value="Radical_SAM"/>
    <property type="match status" value="1"/>
</dbReference>
<comment type="cofactor">
    <cofactor evidence="1">
        <name>[4Fe-4S] cluster</name>
        <dbReference type="ChEBI" id="CHEBI:49883"/>
    </cofactor>
</comment>
<keyword evidence="6" id="KW-0411">Iron-sulfur</keyword>
<evidence type="ECO:0000313" key="8">
    <source>
        <dbReference type="EMBL" id="MBM7616333.1"/>
    </source>
</evidence>
<keyword evidence="3" id="KW-0949">S-adenosyl-L-methionine</keyword>
<dbReference type="InterPro" id="IPR032432">
    <property type="entry name" value="Radical_SAM_C"/>
</dbReference>
<keyword evidence="4" id="KW-0479">Metal-binding</keyword>
<dbReference type="SFLD" id="SFLDS00029">
    <property type="entry name" value="Radical_SAM"/>
    <property type="match status" value="1"/>
</dbReference>
<name>A0ABS2NTS2_9FIRM</name>
<protein>
    <submittedName>
        <fullName evidence="8">Radical SAM protein (TIGR01212 family)</fullName>
    </submittedName>
</protein>
<dbReference type="EMBL" id="JAFBEE010000032">
    <property type="protein sequence ID" value="MBM7616333.1"/>
    <property type="molecule type" value="Genomic_DNA"/>
</dbReference>
<dbReference type="PANTHER" id="PTHR11135">
    <property type="entry name" value="HISTONE ACETYLTRANSFERASE-RELATED"/>
    <property type="match status" value="1"/>
</dbReference>
<dbReference type="SFLD" id="SFLDG01086">
    <property type="entry name" value="elongater_protein-like"/>
    <property type="match status" value="1"/>
</dbReference>
<evidence type="ECO:0000313" key="9">
    <source>
        <dbReference type="Proteomes" id="UP001314796"/>
    </source>
</evidence>
<dbReference type="InterPro" id="IPR058240">
    <property type="entry name" value="rSAM_sf"/>
</dbReference>
<keyword evidence="2" id="KW-0004">4Fe-4S</keyword>
<evidence type="ECO:0000256" key="3">
    <source>
        <dbReference type="ARBA" id="ARBA00022691"/>
    </source>
</evidence>
<keyword evidence="5" id="KW-0408">Iron</keyword>
<evidence type="ECO:0000256" key="6">
    <source>
        <dbReference type="ARBA" id="ARBA00023014"/>
    </source>
</evidence>
<dbReference type="PROSITE" id="PS51918">
    <property type="entry name" value="RADICAL_SAM"/>
    <property type="match status" value="1"/>
</dbReference>
<comment type="caution">
    <text evidence="8">The sequence shown here is derived from an EMBL/GenBank/DDBJ whole genome shotgun (WGS) entry which is preliminary data.</text>
</comment>
<dbReference type="SMART" id="SM00729">
    <property type="entry name" value="Elp3"/>
    <property type="match status" value="1"/>
</dbReference>
<dbReference type="NCBIfam" id="TIGR01212">
    <property type="entry name" value="TIGR01212 family radical SAM protein"/>
    <property type="match status" value="1"/>
</dbReference>
<evidence type="ECO:0000256" key="2">
    <source>
        <dbReference type="ARBA" id="ARBA00022485"/>
    </source>
</evidence>
<evidence type="ECO:0000259" key="7">
    <source>
        <dbReference type="PROSITE" id="PS51918"/>
    </source>
</evidence>